<evidence type="ECO:0000313" key="2">
    <source>
        <dbReference type="Proteomes" id="UP000243681"/>
    </source>
</evidence>
<protein>
    <submittedName>
        <fullName evidence="1">Uncharacterized protein</fullName>
    </submittedName>
</protein>
<proteinExistence type="predicted"/>
<accession>C8TE54</accession>
<sequence length="116" mass="13146">MRRLWTGPSFSMQTKVEEPVSRGWIASGKQELGMAWAELHEMQGSTGVSLFISAYNSYLMIGGLIVKFLLVSPSHSLCDSRYQEKATQTLRVKRGRTDNLYVPVGRSKLMQTEKFK</sequence>
<dbReference type="Proteomes" id="UP000243681">
    <property type="component" value="Chromosome 1"/>
</dbReference>
<organism evidence="1 2">
    <name type="scientific">Eimeria tenella</name>
    <name type="common">Coccidian parasite</name>
    <dbReference type="NCBI Taxonomy" id="5802"/>
    <lineage>
        <taxon>Eukaryota</taxon>
        <taxon>Sar</taxon>
        <taxon>Alveolata</taxon>
        <taxon>Apicomplexa</taxon>
        <taxon>Conoidasida</taxon>
        <taxon>Coccidia</taxon>
        <taxon>Eucoccidiorida</taxon>
        <taxon>Eimeriorina</taxon>
        <taxon>Eimeriidae</taxon>
        <taxon>Eimeria</taxon>
    </lineage>
</organism>
<name>C8TE54_EIMTE</name>
<gene>
    <name evidence="1" type="ORF">e1116g03.tmp0211</name>
</gene>
<dbReference type="EMBL" id="AM269894">
    <property type="protein sequence ID" value="CAK51540.1"/>
    <property type="molecule type" value="Genomic_DNA"/>
</dbReference>
<dbReference type="AlphaFoldDB" id="C8TE54"/>
<evidence type="ECO:0000313" key="1">
    <source>
        <dbReference type="EMBL" id="CAK51540.1"/>
    </source>
</evidence>
<reference evidence="1 2" key="1">
    <citation type="journal article" date="2007" name="Genome Res.">
        <title>Sequencing and analysis of chromosome 1 of Eimeria tenella reveals a unique segmental organization.</title>
        <authorList>
            <person name="Ling K.H."/>
            <person name="Rajandream M.A."/>
            <person name="Rivailler P."/>
            <person name="Ivens A."/>
            <person name="Yap S.J."/>
            <person name="Madeira A.M.B.N."/>
            <person name="Mungall K."/>
            <person name="Billington K."/>
            <person name="Yee W.Y."/>
            <person name="Bankier A.T."/>
            <person name="Carroll F."/>
            <person name="Durham A.M."/>
            <person name="Peters N."/>
            <person name="Loo S.S."/>
            <person name="Mat-Isa M.N."/>
            <person name="Novaes J."/>
            <person name="Quail M."/>
            <person name="Rosli R."/>
            <person name="Shamsudin M.N."/>
            <person name="Sobreira T.J.P."/>
            <person name="Tivey A.R."/>
            <person name="Wai S.F."/>
            <person name="White S."/>
            <person name="Wu X."/>
            <person name="Kerhornou A.X."/>
            <person name="Blake D."/>
            <person name="Mohamed R."/>
            <person name="Shirley M."/>
            <person name="Gruber A."/>
            <person name="Berriman M."/>
            <person name="Tomley F."/>
            <person name="Dear P.H."/>
            <person name="Wan K.L."/>
        </authorList>
    </citation>
    <scope>NUCLEOTIDE SEQUENCE [LARGE SCALE GENOMIC DNA]</scope>
    <source>
        <strain evidence="1 2">Houghton</strain>
    </source>
</reference>